<reference evidence="2" key="1">
    <citation type="journal article" date="2014" name="Gene">
        <title>Genome-guided analysis of transformation efficiency and carbon dioxide assimilation by Moorella thermoacetica Y72.</title>
        <authorList>
            <person name="Tsukahara K."/>
            <person name="Kita A."/>
            <person name="Nakashimada Y."/>
            <person name="Hoshino T."/>
            <person name="Murakami K."/>
        </authorList>
    </citation>
    <scope>NUCLEOTIDE SEQUENCE [LARGE SCALE GENOMIC DNA]</scope>
    <source>
        <strain evidence="2">Y72</strain>
    </source>
</reference>
<evidence type="ECO:0000313" key="2">
    <source>
        <dbReference type="EMBL" id="GAF26636.1"/>
    </source>
</evidence>
<proteinExistence type="predicted"/>
<dbReference type="InterPro" id="IPR050923">
    <property type="entry name" value="Cell_Proc_Reg/RNA_Proc"/>
</dbReference>
<dbReference type="Pfam" id="PF16697">
    <property type="entry name" value="Yop-YscD_cpl"/>
    <property type="match status" value="1"/>
</dbReference>
<protein>
    <submittedName>
        <fullName evidence="2">FOG: FHA domain</fullName>
    </submittedName>
</protein>
<accession>A0A0S6UGN0</accession>
<dbReference type="InterPro" id="IPR032030">
    <property type="entry name" value="YscD_cytoplasmic_dom"/>
</dbReference>
<dbReference type="PANTHER" id="PTHR23308">
    <property type="entry name" value="NUCLEAR INHIBITOR OF PROTEIN PHOSPHATASE-1"/>
    <property type="match status" value="1"/>
</dbReference>
<organism evidence="2">
    <name type="scientific">Moorella thermoacetica Y72</name>
    <dbReference type="NCBI Taxonomy" id="1325331"/>
    <lineage>
        <taxon>Bacteria</taxon>
        <taxon>Bacillati</taxon>
        <taxon>Bacillota</taxon>
        <taxon>Clostridia</taxon>
        <taxon>Neomoorellales</taxon>
        <taxon>Neomoorellaceae</taxon>
        <taxon>Neomoorella</taxon>
    </lineage>
</organism>
<dbReference type="SUPFAM" id="SSF49879">
    <property type="entry name" value="SMAD/FHA domain"/>
    <property type="match status" value="1"/>
</dbReference>
<dbReference type="Gene3D" id="2.60.200.20">
    <property type="match status" value="1"/>
</dbReference>
<evidence type="ECO:0000259" key="1">
    <source>
        <dbReference type="PROSITE" id="PS50006"/>
    </source>
</evidence>
<dbReference type="AlphaFoldDB" id="A0A0S6UGN0"/>
<dbReference type="InterPro" id="IPR008984">
    <property type="entry name" value="SMAD_FHA_dom_sf"/>
</dbReference>
<dbReference type="EMBL" id="DF238840">
    <property type="protein sequence ID" value="GAF26636.1"/>
    <property type="molecule type" value="Genomic_DNA"/>
</dbReference>
<dbReference type="InterPro" id="IPR022128">
    <property type="entry name" value="FhaA_N"/>
</dbReference>
<dbReference type="PROSITE" id="PS50006">
    <property type="entry name" value="FHA_DOMAIN"/>
    <property type="match status" value="1"/>
</dbReference>
<dbReference type="Pfam" id="PF12401">
    <property type="entry name" value="FhaA_N"/>
    <property type="match status" value="1"/>
</dbReference>
<gene>
    <name evidence="2" type="ORF">MTY_1976</name>
</gene>
<name>A0A0S6UGN0_NEOTH</name>
<feature type="domain" description="FHA" evidence="1">
    <location>
        <begin position="193"/>
        <end position="242"/>
    </location>
</feature>
<dbReference type="InterPro" id="IPR042287">
    <property type="entry name" value="FhaA_N_sf"/>
</dbReference>
<dbReference type="Gene3D" id="3.30.2320.60">
    <property type="entry name" value="FhaA, phosphopeptide-binding domain (DUF3662)"/>
    <property type="match status" value="1"/>
</dbReference>
<dbReference type="CDD" id="cd00060">
    <property type="entry name" value="FHA"/>
    <property type="match status" value="1"/>
</dbReference>
<dbReference type="Proteomes" id="UP000063718">
    <property type="component" value="Unassembled WGS sequence"/>
</dbReference>
<dbReference type="SMART" id="SM00240">
    <property type="entry name" value="FHA"/>
    <property type="match status" value="1"/>
</dbReference>
<dbReference type="InterPro" id="IPR000253">
    <property type="entry name" value="FHA_dom"/>
</dbReference>
<sequence>MWPVTFRVQGGVIMDLLEKNEHFWQRLFDGLFRRGGEVALQPVEIAKKLAKVMVARRTISVHNVYVPNVYLVNLSPYDFEQLSVFEHSLARELEDYISKKAAEQNYTLVGKPRVEFEVEDELTPGEMRVAARMEEEPETASGNVAGPAAEEGDTLIYRAIDEAPGPPEEPVLKLAVLEGPDAGRTFLLQKGRQVLGRQPACDFVLTDEQVSRRHCQVEESHDRVLVTDLGSRNGTMVNGRRVERAFLKPGDRLQVGRSVLELQVS</sequence>